<keyword evidence="1" id="KW-0732">Signal</keyword>
<dbReference type="OrthoDB" id="5381758at2"/>
<dbReference type="Pfam" id="PF09695">
    <property type="entry name" value="YtfJ_HI0045"/>
    <property type="match status" value="1"/>
</dbReference>
<feature type="chain" id="PRO_5021011314" description="Thioredoxin domain-containing protein" evidence="1">
    <location>
        <begin position="28"/>
        <end position="182"/>
    </location>
</feature>
<proteinExistence type="predicted"/>
<feature type="signal peptide" evidence="1">
    <location>
        <begin position="1"/>
        <end position="27"/>
    </location>
</feature>
<dbReference type="InterPro" id="IPR006513">
    <property type="entry name" value="YtfJ_HI0045"/>
</dbReference>
<accession>A0A4U1JJF1</accession>
<sequence>MSSKGKASKFVSAAALVAALVPGVSLALPKEGAEAPNARVEDADGRALQMSSLKGKPILIVYEDKDSAAQNQPLKDDLSKLAQGDKYKQQIALAAVADVSGYDWWPAKGFVKDAIREESKKQKTTIYCDWDGSFGKAYGIRKGVSNVILVGKDGRVLFAGSGALGTADRKKLIELLGAQVEG</sequence>
<dbReference type="Gene3D" id="3.40.30.10">
    <property type="entry name" value="Glutaredoxin"/>
    <property type="match status" value="1"/>
</dbReference>
<evidence type="ECO:0000256" key="1">
    <source>
        <dbReference type="SAM" id="SignalP"/>
    </source>
</evidence>
<name>A0A4U1JJF1_9BACT</name>
<dbReference type="SUPFAM" id="SSF52833">
    <property type="entry name" value="Thioredoxin-like"/>
    <property type="match status" value="1"/>
</dbReference>
<reference evidence="2 3" key="1">
    <citation type="submission" date="2019-04" db="EMBL/GenBank/DDBJ databases">
        <authorList>
            <person name="Li Y."/>
            <person name="Wang J."/>
        </authorList>
    </citation>
    <scope>NUCLEOTIDE SEQUENCE [LARGE SCALE GENOMIC DNA]</scope>
    <source>
        <strain evidence="2 3">DSM 14668</strain>
    </source>
</reference>
<dbReference type="Proteomes" id="UP000309215">
    <property type="component" value="Unassembled WGS sequence"/>
</dbReference>
<evidence type="ECO:0000313" key="2">
    <source>
        <dbReference type="EMBL" id="TKD12856.1"/>
    </source>
</evidence>
<dbReference type="RefSeq" id="WP_136927494.1">
    <property type="nucleotide sequence ID" value="NZ_SSMQ01000002.1"/>
</dbReference>
<comment type="caution">
    <text evidence="2">The sequence shown here is derived from an EMBL/GenBank/DDBJ whole genome shotgun (WGS) entry which is preliminary data.</text>
</comment>
<dbReference type="InterPro" id="IPR036249">
    <property type="entry name" value="Thioredoxin-like_sf"/>
</dbReference>
<organism evidence="2 3">
    <name type="scientific">Polyangium fumosum</name>
    <dbReference type="NCBI Taxonomy" id="889272"/>
    <lineage>
        <taxon>Bacteria</taxon>
        <taxon>Pseudomonadati</taxon>
        <taxon>Myxococcota</taxon>
        <taxon>Polyangia</taxon>
        <taxon>Polyangiales</taxon>
        <taxon>Polyangiaceae</taxon>
        <taxon>Polyangium</taxon>
    </lineage>
</organism>
<dbReference type="AlphaFoldDB" id="A0A4U1JJF1"/>
<keyword evidence="3" id="KW-1185">Reference proteome</keyword>
<dbReference type="EMBL" id="SSMQ01000002">
    <property type="protein sequence ID" value="TKD12856.1"/>
    <property type="molecule type" value="Genomic_DNA"/>
</dbReference>
<evidence type="ECO:0000313" key="3">
    <source>
        <dbReference type="Proteomes" id="UP000309215"/>
    </source>
</evidence>
<evidence type="ECO:0008006" key="4">
    <source>
        <dbReference type="Google" id="ProtNLM"/>
    </source>
</evidence>
<gene>
    <name evidence="2" type="ORF">E8A74_03665</name>
</gene>
<protein>
    <recommendedName>
        <fullName evidence="4">Thioredoxin domain-containing protein</fullName>
    </recommendedName>
</protein>